<protein>
    <submittedName>
        <fullName evidence="2">Uncharacterized protein</fullName>
    </submittedName>
</protein>
<dbReference type="EMBL" id="NQVE01000015">
    <property type="protein sequence ID" value="RAL54200.1"/>
    <property type="molecule type" value="Genomic_DNA"/>
</dbReference>
<sequence>MAEAGAGLELAAMLVEELRRGREWAVQLQAGGGGQININNNDNNDDEEELILFSYPQLQRLLQKIISSLEKSITLLNSNFNLPTHHHHHHQDKDTIAPLPPPPIPNNINNSSPLLATASSSTPPPTLEVSYEGDSPKLGGRGVFKKRFLFIFRSKKLINSTKNSACNCSG</sequence>
<gene>
    <name evidence="2" type="ORF">DM860_004671</name>
</gene>
<evidence type="ECO:0000313" key="3">
    <source>
        <dbReference type="Proteomes" id="UP000249390"/>
    </source>
</evidence>
<organism evidence="2 3">
    <name type="scientific">Cuscuta australis</name>
    <dbReference type="NCBI Taxonomy" id="267555"/>
    <lineage>
        <taxon>Eukaryota</taxon>
        <taxon>Viridiplantae</taxon>
        <taxon>Streptophyta</taxon>
        <taxon>Embryophyta</taxon>
        <taxon>Tracheophyta</taxon>
        <taxon>Spermatophyta</taxon>
        <taxon>Magnoliopsida</taxon>
        <taxon>eudicotyledons</taxon>
        <taxon>Gunneridae</taxon>
        <taxon>Pentapetalae</taxon>
        <taxon>asterids</taxon>
        <taxon>lamiids</taxon>
        <taxon>Solanales</taxon>
        <taxon>Convolvulaceae</taxon>
        <taxon>Cuscuteae</taxon>
        <taxon>Cuscuta</taxon>
        <taxon>Cuscuta subgen. Grammica</taxon>
        <taxon>Cuscuta sect. Cleistogrammica</taxon>
    </lineage>
</organism>
<keyword evidence="3" id="KW-1185">Reference proteome</keyword>
<accession>A0A328E9D6</accession>
<evidence type="ECO:0000313" key="2">
    <source>
        <dbReference type="EMBL" id="RAL54200.1"/>
    </source>
</evidence>
<feature type="region of interest" description="Disordered" evidence="1">
    <location>
        <begin position="84"/>
        <end position="133"/>
    </location>
</feature>
<dbReference type="AlphaFoldDB" id="A0A328E9D6"/>
<feature type="compositionally biased region" description="Low complexity" evidence="1">
    <location>
        <begin position="106"/>
        <end position="121"/>
    </location>
</feature>
<evidence type="ECO:0000256" key="1">
    <source>
        <dbReference type="SAM" id="MobiDB-lite"/>
    </source>
</evidence>
<reference evidence="2 3" key="1">
    <citation type="submission" date="2018-06" db="EMBL/GenBank/DDBJ databases">
        <title>The Genome of Cuscuta australis (Dodder) Provides Insight into the Evolution of Plant Parasitism.</title>
        <authorList>
            <person name="Liu H."/>
        </authorList>
    </citation>
    <scope>NUCLEOTIDE SEQUENCE [LARGE SCALE GENOMIC DNA]</scope>
    <source>
        <strain evidence="3">cv. Yunnan</strain>
        <tissue evidence="2">Vines</tissue>
    </source>
</reference>
<proteinExistence type="predicted"/>
<dbReference type="Proteomes" id="UP000249390">
    <property type="component" value="Unassembled WGS sequence"/>
</dbReference>
<name>A0A328E9D6_9ASTE</name>
<comment type="caution">
    <text evidence="2">The sequence shown here is derived from an EMBL/GenBank/DDBJ whole genome shotgun (WGS) entry which is preliminary data.</text>
</comment>